<dbReference type="RefSeq" id="WP_136563563.1">
    <property type="nucleotide sequence ID" value="NZ_BAABLS010000006.1"/>
</dbReference>
<dbReference type="InterPro" id="IPR029510">
    <property type="entry name" value="Ald_DH_CS_GLU"/>
</dbReference>
<dbReference type="PROSITE" id="PS00687">
    <property type="entry name" value="ALDEHYDE_DEHYDR_GLU"/>
    <property type="match status" value="1"/>
</dbReference>
<evidence type="ECO:0000256" key="1">
    <source>
        <dbReference type="ARBA" id="ARBA00009986"/>
    </source>
</evidence>
<protein>
    <submittedName>
        <fullName evidence="6">Aldehyde dehydrogenase family protein</fullName>
    </submittedName>
</protein>
<dbReference type="Proteomes" id="UP000307087">
    <property type="component" value="Unassembled WGS sequence"/>
</dbReference>
<evidence type="ECO:0000256" key="3">
    <source>
        <dbReference type="PROSITE-ProRule" id="PRU10007"/>
    </source>
</evidence>
<evidence type="ECO:0000256" key="4">
    <source>
        <dbReference type="RuleBase" id="RU003345"/>
    </source>
</evidence>
<comment type="similarity">
    <text evidence="1 4">Belongs to the aldehyde dehydrogenase family.</text>
</comment>
<dbReference type="GO" id="GO:0009450">
    <property type="term" value="P:gamma-aminobutyric acid catabolic process"/>
    <property type="evidence" value="ECO:0007669"/>
    <property type="project" value="TreeGrafter"/>
</dbReference>
<dbReference type="SUPFAM" id="SSF53720">
    <property type="entry name" value="ALDH-like"/>
    <property type="match status" value="1"/>
</dbReference>
<dbReference type="GO" id="GO:0004777">
    <property type="term" value="F:succinate-semialdehyde dehydrogenase (NAD+) activity"/>
    <property type="evidence" value="ECO:0007669"/>
    <property type="project" value="TreeGrafter"/>
</dbReference>
<keyword evidence="7" id="KW-1185">Reference proteome</keyword>
<name>A0A4S8N3R8_9ACTN</name>
<keyword evidence="2 4" id="KW-0560">Oxidoreductase</keyword>
<evidence type="ECO:0000313" key="7">
    <source>
        <dbReference type="Proteomes" id="UP000307087"/>
    </source>
</evidence>
<dbReference type="Gene3D" id="3.40.605.10">
    <property type="entry name" value="Aldehyde Dehydrogenase, Chain A, domain 1"/>
    <property type="match status" value="1"/>
</dbReference>
<gene>
    <name evidence="6" type="ORF">E9934_14245</name>
</gene>
<dbReference type="InterPro" id="IPR016162">
    <property type="entry name" value="Ald_DH_N"/>
</dbReference>
<dbReference type="AlphaFoldDB" id="A0A4S8N3R8"/>
<dbReference type="Pfam" id="PF00171">
    <property type="entry name" value="Aldedh"/>
    <property type="match status" value="1"/>
</dbReference>
<accession>A0A4S8N3R8</accession>
<dbReference type="InterPro" id="IPR016160">
    <property type="entry name" value="Ald_DH_CS_CYS"/>
</dbReference>
<dbReference type="InterPro" id="IPR015590">
    <property type="entry name" value="Aldehyde_DH_dom"/>
</dbReference>
<dbReference type="PROSITE" id="PS00070">
    <property type="entry name" value="ALDEHYDE_DEHYDR_CYS"/>
    <property type="match status" value="1"/>
</dbReference>
<feature type="active site" evidence="3">
    <location>
        <position position="239"/>
    </location>
</feature>
<dbReference type="FunFam" id="3.40.309.10:FF:000009">
    <property type="entry name" value="Aldehyde dehydrogenase A"/>
    <property type="match status" value="1"/>
</dbReference>
<dbReference type="InterPro" id="IPR016161">
    <property type="entry name" value="Ald_DH/histidinol_DH"/>
</dbReference>
<proteinExistence type="inferred from homology"/>
<comment type="caution">
    <text evidence="6">The sequence shown here is derived from an EMBL/GenBank/DDBJ whole genome shotgun (WGS) entry which is preliminary data.</text>
</comment>
<reference evidence="6 7" key="1">
    <citation type="journal article" date="2009" name="Int. J. Syst. Evol. Microbiol.">
        <title>Nocardioides caeni sp. nov., isolated from wastewater.</title>
        <authorList>
            <person name="Yoon J.H."/>
            <person name="Kang S.J."/>
            <person name="Park S."/>
            <person name="Kim W."/>
            <person name="Oh T.K."/>
        </authorList>
    </citation>
    <scope>NUCLEOTIDE SEQUENCE [LARGE SCALE GENOMIC DNA]</scope>
    <source>
        <strain evidence="6 7">DSM 23134</strain>
    </source>
</reference>
<feature type="domain" description="Aldehyde dehydrogenase" evidence="5">
    <location>
        <begin position="10"/>
        <end position="461"/>
    </location>
</feature>
<organism evidence="6 7">
    <name type="scientific">Nocardioides caeni</name>
    <dbReference type="NCBI Taxonomy" id="574700"/>
    <lineage>
        <taxon>Bacteria</taxon>
        <taxon>Bacillati</taxon>
        <taxon>Actinomycetota</taxon>
        <taxon>Actinomycetes</taxon>
        <taxon>Propionibacteriales</taxon>
        <taxon>Nocardioidaceae</taxon>
        <taxon>Nocardioides</taxon>
    </lineage>
</organism>
<dbReference type="EMBL" id="STGW01000010">
    <property type="protein sequence ID" value="THV10485.1"/>
    <property type="molecule type" value="Genomic_DNA"/>
</dbReference>
<evidence type="ECO:0000259" key="5">
    <source>
        <dbReference type="Pfam" id="PF00171"/>
    </source>
</evidence>
<dbReference type="InterPro" id="IPR016163">
    <property type="entry name" value="Ald_DH_C"/>
</dbReference>
<sequence>MTAPTTDDAVHFEVHAPADGRVLDLVRTDGPDDVAAAVSRLRGAQGGWAVLTVAERVAWLARFRDWIYAHADELDALLAEETGKPRAEVGIELASSLGVLRYYSRRAERILADDTPRPSSLLTSLKRMRVRRVPQEVVGIISPWNFPVAMCLWDAFPALLAGSAVLLKPSEHTPLTTNALVAGWAAIGAPAVFAAVNGAGETGSAVVDHVDQVHFTGSTRTGRLIAERAARRLIPVSLELGGNDPALVLADADLDLAAAGIVFNGLLNSGQMCVAVERVYAVAEIHDELVGRVVDRVSALRSTGEGFDRDVTGLITPEQHAIVTAHVEDALAKGATALVGGRPGPGHHYPPTVLIDVDHTMAVMTEETFGPVLPIMRVADVDEAVRLANDSPYGLSASVWSRDRAAAERVAERLEAGTVDVNDAATHILCHPLPQSGWKASGLGARLGGDQGLLKYTRPQAITANRVDLPVVTAVAGFPYSSAKSGLLDRVGRLTDGGRLDRRLGIDALLDRALRRKD</sequence>
<evidence type="ECO:0000313" key="6">
    <source>
        <dbReference type="EMBL" id="THV10485.1"/>
    </source>
</evidence>
<dbReference type="Gene3D" id="3.40.309.10">
    <property type="entry name" value="Aldehyde Dehydrogenase, Chain A, domain 2"/>
    <property type="match status" value="1"/>
</dbReference>
<dbReference type="InterPro" id="IPR050740">
    <property type="entry name" value="Aldehyde_DH_Superfamily"/>
</dbReference>
<dbReference type="CDD" id="cd07099">
    <property type="entry name" value="ALDH_DDALDH"/>
    <property type="match status" value="1"/>
</dbReference>
<dbReference type="PANTHER" id="PTHR43353">
    <property type="entry name" value="SUCCINATE-SEMIALDEHYDE DEHYDROGENASE, MITOCHONDRIAL"/>
    <property type="match status" value="1"/>
</dbReference>
<evidence type="ECO:0000256" key="2">
    <source>
        <dbReference type="ARBA" id="ARBA00023002"/>
    </source>
</evidence>
<dbReference type="OrthoDB" id="6882680at2"/>
<dbReference type="PANTHER" id="PTHR43353:SF5">
    <property type="entry name" value="SUCCINATE-SEMIALDEHYDE DEHYDROGENASE, MITOCHONDRIAL"/>
    <property type="match status" value="1"/>
</dbReference>